<keyword evidence="1" id="KW-0732">Signal</keyword>
<organism evidence="4 5">
    <name type="scientific">Candidatus Raymondbacteria bacterium RIFOXYD12_FULL_49_13</name>
    <dbReference type="NCBI Taxonomy" id="1817890"/>
    <lineage>
        <taxon>Bacteria</taxon>
        <taxon>Raymondiibacteriota</taxon>
    </lineage>
</organism>
<protein>
    <recommendedName>
        <fullName evidence="6">Secretion system C-terminal sorting domain-containing protein</fullName>
    </recommendedName>
</protein>
<evidence type="ECO:0000256" key="1">
    <source>
        <dbReference type="SAM" id="SignalP"/>
    </source>
</evidence>
<dbReference type="Pfam" id="PF18962">
    <property type="entry name" value="Por_Secre_tail"/>
    <property type="match status" value="1"/>
</dbReference>
<feature type="signal peptide" evidence="1">
    <location>
        <begin position="1"/>
        <end position="21"/>
    </location>
</feature>
<dbReference type="Proteomes" id="UP000179243">
    <property type="component" value="Unassembled WGS sequence"/>
</dbReference>
<gene>
    <name evidence="4" type="ORF">A2519_09535</name>
</gene>
<dbReference type="Pfam" id="PF00326">
    <property type="entry name" value="Peptidase_S9"/>
    <property type="match status" value="1"/>
</dbReference>
<dbReference type="InterPro" id="IPR026444">
    <property type="entry name" value="Secre_tail"/>
</dbReference>
<feature type="domain" description="Secretion system C-terminal sorting" evidence="3">
    <location>
        <begin position="578"/>
        <end position="649"/>
    </location>
</feature>
<proteinExistence type="predicted"/>
<sequence length="652" mass="71566">MKIPVSLFAAAVLCVTGAAMATPTNVQAFFRDGQTFITWTEDGSSAYDVYRHTAVIDTSTIGQAIKIATVDNASSNTVFAIGQPIGQTHWIIQPKTSGTGLGTELTDNDGLFVHTTHEASGDFYYTVCSGGTTVIADNTIGPIAEQKMVTKPVPIWRGRDASNRLNIHYAQFMDYSIWQTNYEGYIINFLVAFPTAWETGSSLFPVSSSYTGRTGRITQLNASASNYNISIYNDAVASGNGMQDWYYGHQNKDSSAVYNYTEYRAIKAILFALSDLRGDPNRIFAWGFSMGASAALSLAERYPSIFSAVYCSQPATDWSNDAFMWTADGWANLGTRRGKNPPIYNIPFDDPAHPELDALLQPYNGTPVLAWQNIREQLIARSGDDMPLICATHGTADGSIDWPTQGQPFGPVLRNSRRTFKYIVNDATHSFQSYNSVNYGQMFASASAFSEYRFELNKSMPGFSTIDSGNSMVNCTWTVLQDTRDVWEMTIAGAAQVCGITPRRCQAFEVHPGDTFDVYLNDVLTQTGLVGDTAGLVTADNLDLTTTKTVKFVNTFRTAIDKTGKHHDALALTIDARPNPFNPAVLITVRARCSAPLQITMYDISGRFVTDLTSKTTNGHVIWDASNHPSGVYAVRVRAGQRTVEKRIVLVK</sequence>
<dbReference type="SUPFAM" id="SSF53474">
    <property type="entry name" value="alpha/beta-Hydrolases"/>
    <property type="match status" value="1"/>
</dbReference>
<evidence type="ECO:0000259" key="2">
    <source>
        <dbReference type="Pfam" id="PF00326"/>
    </source>
</evidence>
<comment type="caution">
    <text evidence="4">The sequence shown here is derived from an EMBL/GenBank/DDBJ whole genome shotgun (WGS) entry which is preliminary data.</text>
</comment>
<dbReference type="GO" id="GO:0008236">
    <property type="term" value="F:serine-type peptidase activity"/>
    <property type="evidence" value="ECO:0007669"/>
    <property type="project" value="InterPro"/>
</dbReference>
<evidence type="ECO:0000313" key="4">
    <source>
        <dbReference type="EMBL" id="OGK02696.1"/>
    </source>
</evidence>
<evidence type="ECO:0000313" key="5">
    <source>
        <dbReference type="Proteomes" id="UP000179243"/>
    </source>
</evidence>
<dbReference type="EMBL" id="MFYX01000103">
    <property type="protein sequence ID" value="OGK02696.1"/>
    <property type="molecule type" value="Genomic_DNA"/>
</dbReference>
<evidence type="ECO:0000259" key="3">
    <source>
        <dbReference type="Pfam" id="PF18962"/>
    </source>
</evidence>
<dbReference type="NCBIfam" id="TIGR04183">
    <property type="entry name" value="Por_Secre_tail"/>
    <property type="match status" value="1"/>
</dbReference>
<accession>A0A1F7F864</accession>
<reference evidence="4 5" key="1">
    <citation type="journal article" date="2016" name="Nat. Commun.">
        <title>Thousands of microbial genomes shed light on interconnected biogeochemical processes in an aquifer system.</title>
        <authorList>
            <person name="Anantharaman K."/>
            <person name="Brown C.T."/>
            <person name="Hug L.A."/>
            <person name="Sharon I."/>
            <person name="Castelle C.J."/>
            <person name="Probst A.J."/>
            <person name="Thomas B.C."/>
            <person name="Singh A."/>
            <person name="Wilkins M.J."/>
            <person name="Karaoz U."/>
            <person name="Brodie E.L."/>
            <person name="Williams K.H."/>
            <person name="Hubbard S.S."/>
            <person name="Banfield J.F."/>
        </authorList>
    </citation>
    <scope>NUCLEOTIDE SEQUENCE [LARGE SCALE GENOMIC DNA]</scope>
</reference>
<evidence type="ECO:0008006" key="6">
    <source>
        <dbReference type="Google" id="ProtNLM"/>
    </source>
</evidence>
<dbReference type="AlphaFoldDB" id="A0A1F7F864"/>
<dbReference type="Gene3D" id="3.40.50.1820">
    <property type="entry name" value="alpha/beta hydrolase"/>
    <property type="match status" value="1"/>
</dbReference>
<feature type="domain" description="Peptidase S9 prolyl oligopeptidase catalytic" evidence="2">
    <location>
        <begin position="266"/>
        <end position="335"/>
    </location>
</feature>
<name>A0A1F7F864_UNCRA</name>
<dbReference type="InterPro" id="IPR029058">
    <property type="entry name" value="AB_hydrolase_fold"/>
</dbReference>
<dbReference type="GO" id="GO:0006508">
    <property type="term" value="P:proteolysis"/>
    <property type="evidence" value="ECO:0007669"/>
    <property type="project" value="InterPro"/>
</dbReference>
<dbReference type="InterPro" id="IPR001375">
    <property type="entry name" value="Peptidase_S9_cat"/>
</dbReference>
<feature type="chain" id="PRO_5009528498" description="Secretion system C-terminal sorting domain-containing protein" evidence="1">
    <location>
        <begin position="22"/>
        <end position="652"/>
    </location>
</feature>